<dbReference type="InterPro" id="IPR001965">
    <property type="entry name" value="Znf_PHD"/>
</dbReference>
<protein>
    <submittedName>
        <fullName evidence="8">DNA helicase</fullName>
        <ecNumber evidence="8">3.6.4.12</ecNumber>
    </submittedName>
</protein>
<evidence type="ECO:0000256" key="5">
    <source>
        <dbReference type="SAM" id="MobiDB-lite"/>
    </source>
</evidence>
<keyword evidence="2 4" id="KW-0863">Zinc-finger</keyword>
<dbReference type="PROSITE" id="PS50016">
    <property type="entry name" value="ZF_PHD_2"/>
    <property type="match status" value="1"/>
</dbReference>
<dbReference type="EC" id="3.6.4.12" evidence="8"/>
<keyword evidence="9" id="KW-1185">Reference proteome</keyword>
<feature type="region of interest" description="Disordered" evidence="5">
    <location>
        <begin position="1"/>
        <end position="25"/>
    </location>
</feature>
<evidence type="ECO:0000256" key="4">
    <source>
        <dbReference type="PROSITE-ProRule" id="PRU00146"/>
    </source>
</evidence>
<accession>A0A2G9GR07</accession>
<evidence type="ECO:0000259" key="6">
    <source>
        <dbReference type="PROSITE" id="PS50013"/>
    </source>
</evidence>
<dbReference type="OrthoDB" id="1737597at2759"/>
<keyword evidence="8" id="KW-0378">Hydrolase</keyword>
<dbReference type="InterPro" id="IPR000953">
    <property type="entry name" value="Chromo/chromo_shadow_dom"/>
</dbReference>
<dbReference type="InterPro" id="IPR019786">
    <property type="entry name" value="Zinc_finger_PHD-type_CS"/>
</dbReference>
<dbReference type="GO" id="GO:0003678">
    <property type="term" value="F:DNA helicase activity"/>
    <property type="evidence" value="ECO:0007669"/>
    <property type="project" value="UniProtKB-EC"/>
</dbReference>
<dbReference type="InterPro" id="IPR013083">
    <property type="entry name" value="Znf_RING/FYVE/PHD"/>
</dbReference>
<dbReference type="SUPFAM" id="SSF57903">
    <property type="entry name" value="FYVE/PHD zinc finger"/>
    <property type="match status" value="1"/>
</dbReference>
<comment type="caution">
    <text evidence="8">The sequence shown here is derived from an EMBL/GenBank/DDBJ whole genome shotgun (WGS) entry which is preliminary data.</text>
</comment>
<evidence type="ECO:0000313" key="9">
    <source>
        <dbReference type="Proteomes" id="UP000231279"/>
    </source>
</evidence>
<dbReference type="Gene3D" id="3.30.40.10">
    <property type="entry name" value="Zinc/RING finger domain, C3HC4 (zinc finger)"/>
    <property type="match status" value="1"/>
</dbReference>
<feature type="domain" description="PHD-type" evidence="7">
    <location>
        <begin position="279"/>
        <end position="328"/>
    </location>
</feature>
<keyword evidence="3" id="KW-0862">Zinc</keyword>
<dbReference type="GO" id="GO:0016787">
    <property type="term" value="F:hydrolase activity"/>
    <property type="evidence" value="ECO:0007669"/>
    <property type="project" value="UniProtKB-KW"/>
</dbReference>
<keyword evidence="8" id="KW-0547">Nucleotide-binding</keyword>
<dbReference type="Gene3D" id="2.40.50.40">
    <property type="match status" value="1"/>
</dbReference>
<dbReference type="InterPro" id="IPR019787">
    <property type="entry name" value="Znf_PHD-finger"/>
</dbReference>
<evidence type="ECO:0000256" key="2">
    <source>
        <dbReference type="ARBA" id="ARBA00022771"/>
    </source>
</evidence>
<keyword evidence="1" id="KW-0479">Metal-binding</keyword>
<dbReference type="Proteomes" id="UP000231279">
    <property type="component" value="Unassembled WGS sequence"/>
</dbReference>
<dbReference type="SUPFAM" id="SSF54160">
    <property type="entry name" value="Chromo domain-like"/>
    <property type="match status" value="1"/>
</dbReference>
<dbReference type="GO" id="GO:0008270">
    <property type="term" value="F:zinc ion binding"/>
    <property type="evidence" value="ECO:0007669"/>
    <property type="project" value="UniProtKB-KW"/>
</dbReference>
<evidence type="ECO:0000259" key="7">
    <source>
        <dbReference type="PROSITE" id="PS50016"/>
    </source>
</evidence>
<evidence type="ECO:0000256" key="1">
    <source>
        <dbReference type="ARBA" id="ARBA00022723"/>
    </source>
</evidence>
<name>A0A2G9GR07_9LAMI</name>
<dbReference type="InterPro" id="IPR011011">
    <property type="entry name" value="Znf_FYVE_PHD"/>
</dbReference>
<dbReference type="PANTHER" id="PTHR24102:SF28">
    <property type="entry name" value="PHD-TYPE DOMAIN-CONTAINING PROTEIN"/>
    <property type="match status" value="1"/>
</dbReference>
<evidence type="ECO:0000313" key="8">
    <source>
        <dbReference type="EMBL" id="PIN07655.1"/>
    </source>
</evidence>
<keyword evidence="8" id="KW-0347">Helicase</keyword>
<proteinExistence type="predicted"/>
<sequence>MNTSRQSIWKSKNLEIGKPPSPPLVKRKTMTARTYKSLFKRLPIKDTVPDVDGELEQSDKQSYCCSDNNMGIVSEPMEQTADVSEECIRRVVGQLGGKSIDKASAVHSQKVTGGLRGYENDILENGTNMDPNLMENVVDETPGGGGLEDLRNSSGIREIFDDSERLPPNCSTKNKDTSESERATCLRRSPDDTITAAESKNCSLLGICVLCFKEKRISYNSQEKELCSCDATGDDLDSSTNCKDRGDPGAAVALDSAENSDDKNPLKETHSDCQRDCHENVCAVCNKDGELLCCKGKDCKRCYHLCCIDPPMTDILPGIWHCPHCVNKKLKLGIHSVSRGVESVWDVREVEVPNAKGNKQRQYLVKYQGLAHIHNHWLPEKQLLLENPSLV</sequence>
<dbReference type="PROSITE" id="PS01359">
    <property type="entry name" value="ZF_PHD_1"/>
    <property type="match status" value="1"/>
</dbReference>
<dbReference type="STRING" id="429701.A0A2G9GR07"/>
<feature type="compositionally biased region" description="Polar residues" evidence="5">
    <location>
        <begin position="1"/>
        <end position="10"/>
    </location>
</feature>
<organism evidence="8 9">
    <name type="scientific">Handroanthus impetiginosus</name>
    <dbReference type="NCBI Taxonomy" id="429701"/>
    <lineage>
        <taxon>Eukaryota</taxon>
        <taxon>Viridiplantae</taxon>
        <taxon>Streptophyta</taxon>
        <taxon>Embryophyta</taxon>
        <taxon>Tracheophyta</taxon>
        <taxon>Spermatophyta</taxon>
        <taxon>Magnoliopsida</taxon>
        <taxon>eudicotyledons</taxon>
        <taxon>Gunneridae</taxon>
        <taxon>Pentapetalae</taxon>
        <taxon>asterids</taxon>
        <taxon>lamiids</taxon>
        <taxon>Lamiales</taxon>
        <taxon>Bignoniaceae</taxon>
        <taxon>Crescentiina</taxon>
        <taxon>Tabebuia alliance</taxon>
        <taxon>Handroanthus</taxon>
    </lineage>
</organism>
<reference evidence="9" key="1">
    <citation type="journal article" date="2018" name="Gigascience">
        <title>Genome assembly of the Pink Ipe (Handroanthus impetiginosus, Bignoniaceae), a highly valued, ecologically keystone Neotropical timber forest tree.</title>
        <authorList>
            <person name="Silva-Junior O.B."/>
            <person name="Grattapaglia D."/>
            <person name="Novaes E."/>
            <person name="Collevatti R.G."/>
        </authorList>
    </citation>
    <scope>NUCLEOTIDE SEQUENCE [LARGE SCALE GENOMIC DNA]</scope>
    <source>
        <strain evidence="9">cv. UFG-1</strain>
    </source>
</reference>
<dbReference type="PROSITE" id="PS50013">
    <property type="entry name" value="CHROMO_2"/>
    <property type="match status" value="1"/>
</dbReference>
<gene>
    <name evidence="8" type="ORF">CDL12_19766</name>
</gene>
<dbReference type="InterPro" id="IPR016197">
    <property type="entry name" value="Chromo-like_dom_sf"/>
</dbReference>
<dbReference type="PANTHER" id="PTHR24102">
    <property type="entry name" value="PHD FINGER PROTEIN"/>
    <property type="match status" value="1"/>
</dbReference>
<dbReference type="AlphaFoldDB" id="A0A2G9GR07"/>
<dbReference type="SMART" id="SM00249">
    <property type="entry name" value="PHD"/>
    <property type="match status" value="1"/>
</dbReference>
<keyword evidence="8" id="KW-0067">ATP-binding</keyword>
<feature type="domain" description="Chromo" evidence="6">
    <location>
        <begin position="339"/>
        <end position="391"/>
    </location>
</feature>
<evidence type="ECO:0000256" key="3">
    <source>
        <dbReference type="ARBA" id="ARBA00022833"/>
    </source>
</evidence>
<dbReference type="EMBL" id="NKXS01004037">
    <property type="protein sequence ID" value="PIN07655.1"/>
    <property type="molecule type" value="Genomic_DNA"/>
</dbReference>